<name>A0A8R2QXL4_BOMMO</name>
<dbReference type="SMR" id="A0A8R2QXL4"/>
<evidence type="ECO:0000313" key="1">
    <source>
        <dbReference type="EnsemblMetazoa" id="XP_037868514.1"/>
    </source>
</evidence>
<evidence type="ECO:0000313" key="2">
    <source>
        <dbReference type="Proteomes" id="UP000005204"/>
    </source>
</evidence>
<accession>A0A8R2QXL4</accession>
<reference evidence="1" key="2">
    <citation type="submission" date="2022-06" db="UniProtKB">
        <authorList>
            <consortium name="EnsemblMetazoa"/>
        </authorList>
    </citation>
    <scope>IDENTIFICATION</scope>
    <source>
        <strain evidence="1">p50T (Dazao)</strain>
    </source>
</reference>
<dbReference type="EnsemblMetazoa" id="XM_038012586.1">
    <property type="protein sequence ID" value="XP_037868514.1"/>
    <property type="gene ID" value="LOC105842441"/>
</dbReference>
<keyword evidence="2" id="KW-1185">Reference proteome</keyword>
<sequence length="501" mass="57086">MALEINSDNIGGAIMKYFESDTVREFQDTWADVQRPLENAIVSALKESYGYRGMNVFVRKTRDLHSIATGYYHNDIQVRLLLSNLDLENLPYLWMPQVTFLLPDNVLKINASLSKMIVRCKYTVFRNTTDMIYDANEQDSNLNSPFRFQQVQNTGDLAISIEACVLSGFVMTMLDGPSVNLGLSSLELSKCRFSFEIYKQGLGTPPVLANYDLTNNGLNILNLLTIPLREELMPKLQAAMFSYVNTTAIFGDNLANIRRKQEGLLRTSWLYMADVVRNLNKVTLQENLGNIEMTDFDITWKETSSNSQQNRTFNQIRLSKMVLSGLETAYLSQTGGPYRFPNFELREQIRLSSLLVNGHIRYTGSDEADYDFSVEITDLCVDVTIDVSHTKKRKSSTKGVQNVVVTGWRSAVFSIPTIVPFPHTEALVIGYMYNTVPKYVVNVLVNGLDRALYYTETNQVLNFSLYENNENSEHDNEHVHTTEKVLSGGLNFWHEYASYYQ</sequence>
<reference evidence="2" key="1">
    <citation type="journal article" date="2008" name="Insect Biochem. Mol. Biol.">
        <title>The genome of a lepidopteran model insect, the silkworm Bombyx mori.</title>
        <authorList>
            <consortium name="International Silkworm Genome Consortium"/>
        </authorList>
    </citation>
    <scope>NUCLEOTIDE SEQUENCE [LARGE SCALE GENOMIC DNA]</scope>
    <source>
        <strain evidence="2">p50T</strain>
    </source>
</reference>
<dbReference type="Proteomes" id="UP000005204">
    <property type="component" value="Unassembled WGS sequence"/>
</dbReference>
<proteinExistence type="predicted"/>
<organism evidence="1 2">
    <name type="scientific">Bombyx mori</name>
    <name type="common">Silk moth</name>
    <dbReference type="NCBI Taxonomy" id="7091"/>
    <lineage>
        <taxon>Eukaryota</taxon>
        <taxon>Metazoa</taxon>
        <taxon>Ecdysozoa</taxon>
        <taxon>Arthropoda</taxon>
        <taxon>Hexapoda</taxon>
        <taxon>Insecta</taxon>
        <taxon>Pterygota</taxon>
        <taxon>Neoptera</taxon>
        <taxon>Endopterygota</taxon>
        <taxon>Lepidoptera</taxon>
        <taxon>Glossata</taxon>
        <taxon>Ditrysia</taxon>
        <taxon>Bombycoidea</taxon>
        <taxon>Bombycidae</taxon>
        <taxon>Bombycinae</taxon>
        <taxon>Bombyx</taxon>
    </lineage>
</organism>
<protein>
    <submittedName>
        <fullName evidence="1">Uncharacterized protein</fullName>
    </submittedName>
</protein>
<dbReference type="AlphaFoldDB" id="A0A8R2QXL4"/>